<dbReference type="AlphaFoldDB" id="A0A139ASC2"/>
<proteinExistence type="predicted"/>
<evidence type="ECO:0000313" key="2">
    <source>
        <dbReference type="Proteomes" id="UP000070544"/>
    </source>
</evidence>
<sequence>MGCETNAATSDSVEIMDNAAGGPSLVAEPFSNPKKLTTQQIISAINASVSAAQKHEQRMAGNRQLTLYLVCSKRRIHNVPNENGRTKVAVTLSSCGFAATAGLMHSPRPCLRSSTWSASVPSDMFPRLIDAGACRNALGDGRDDGGLPAAGTPVSSASNTPTVTRTEGGFSVHFSMGACTPAIHVFDTIPLQTWIPPLPPSLAPTPGGLPALQQNASRLDVDSILAASFVDKLGYHVNFGHLQAQVHEWFAAVEDFECGVGWVLKG</sequence>
<dbReference type="OrthoDB" id="2182498at2759"/>
<dbReference type="EMBL" id="KQ965737">
    <property type="protein sequence ID" value="KXS19656.1"/>
    <property type="molecule type" value="Genomic_DNA"/>
</dbReference>
<name>A0A139ASC2_GONPJ</name>
<keyword evidence="2" id="KW-1185">Reference proteome</keyword>
<protein>
    <submittedName>
        <fullName evidence="1">Uncharacterized protein</fullName>
    </submittedName>
</protein>
<gene>
    <name evidence="1" type="ORF">M427DRAFT_52560</name>
</gene>
<reference evidence="1 2" key="1">
    <citation type="journal article" date="2015" name="Genome Biol. Evol.">
        <title>Phylogenomic analyses indicate that early fungi evolved digesting cell walls of algal ancestors of land plants.</title>
        <authorList>
            <person name="Chang Y."/>
            <person name="Wang S."/>
            <person name="Sekimoto S."/>
            <person name="Aerts A.L."/>
            <person name="Choi C."/>
            <person name="Clum A."/>
            <person name="LaButti K.M."/>
            <person name="Lindquist E.A."/>
            <person name="Yee Ngan C."/>
            <person name="Ohm R.A."/>
            <person name="Salamov A.A."/>
            <person name="Grigoriev I.V."/>
            <person name="Spatafora J.W."/>
            <person name="Berbee M.L."/>
        </authorList>
    </citation>
    <scope>NUCLEOTIDE SEQUENCE [LARGE SCALE GENOMIC DNA]</scope>
    <source>
        <strain evidence="1 2">JEL478</strain>
    </source>
</reference>
<dbReference type="Proteomes" id="UP000070544">
    <property type="component" value="Unassembled WGS sequence"/>
</dbReference>
<evidence type="ECO:0000313" key="1">
    <source>
        <dbReference type="EMBL" id="KXS19656.1"/>
    </source>
</evidence>
<organism evidence="1 2">
    <name type="scientific">Gonapodya prolifera (strain JEL478)</name>
    <name type="common">Monoblepharis prolifera</name>
    <dbReference type="NCBI Taxonomy" id="1344416"/>
    <lineage>
        <taxon>Eukaryota</taxon>
        <taxon>Fungi</taxon>
        <taxon>Fungi incertae sedis</taxon>
        <taxon>Chytridiomycota</taxon>
        <taxon>Chytridiomycota incertae sedis</taxon>
        <taxon>Monoblepharidomycetes</taxon>
        <taxon>Monoblepharidales</taxon>
        <taxon>Gonapodyaceae</taxon>
        <taxon>Gonapodya</taxon>
    </lineage>
</organism>
<accession>A0A139ASC2</accession>